<accession>A0ABV7NGC6</accession>
<protein>
    <submittedName>
        <fullName evidence="2">DUF935 domain-containing protein</fullName>
    </submittedName>
</protein>
<evidence type="ECO:0000313" key="2">
    <source>
        <dbReference type="EMBL" id="MFC3442559.1"/>
    </source>
</evidence>
<evidence type="ECO:0000256" key="1">
    <source>
        <dbReference type="SAM" id="MobiDB-lite"/>
    </source>
</evidence>
<organism evidence="2 3">
    <name type="scientific">Sphingobium rhizovicinum</name>
    <dbReference type="NCBI Taxonomy" id="432308"/>
    <lineage>
        <taxon>Bacteria</taxon>
        <taxon>Pseudomonadati</taxon>
        <taxon>Pseudomonadota</taxon>
        <taxon>Alphaproteobacteria</taxon>
        <taxon>Sphingomonadales</taxon>
        <taxon>Sphingomonadaceae</taxon>
        <taxon>Sphingobium</taxon>
    </lineage>
</organism>
<gene>
    <name evidence="2" type="ORF">ACFOKF_15395</name>
</gene>
<evidence type="ECO:0000313" key="3">
    <source>
        <dbReference type="Proteomes" id="UP001595681"/>
    </source>
</evidence>
<name>A0ABV7NGC6_9SPHN</name>
<reference evidence="3" key="1">
    <citation type="journal article" date="2019" name="Int. J. Syst. Evol. Microbiol.">
        <title>The Global Catalogue of Microorganisms (GCM) 10K type strain sequencing project: providing services to taxonomists for standard genome sequencing and annotation.</title>
        <authorList>
            <consortium name="The Broad Institute Genomics Platform"/>
            <consortium name="The Broad Institute Genome Sequencing Center for Infectious Disease"/>
            <person name="Wu L."/>
            <person name="Ma J."/>
        </authorList>
    </citation>
    <scope>NUCLEOTIDE SEQUENCE [LARGE SCALE GENOMIC DNA]</scope>
    <source>
        <strain evidence="3">CCM 7491</strain>
    </source>
</reference>
<sequence length="526" mass="57446">MTGLVDHRGQPLRKEIMTSEVAGPMVGSVRSPISGYPADGMTPVRLANILRGADMGSPLHYFELAEQIEERDLHYVGILGTRKRQVAQIDATVDAASDSAQDVAIADMIRRWIDRDELADETFDILDAVGKGDSFTEIIWDQSAGQWQPLRLEWRDPRWFSYDPRDGRTPMLRGGETGRGMDSPLPPFKFIRHTVKAKSGLPVRSGLARIAAWAWMFKAFTQRDWAIFTQTYGQPVRIGKFRAGASDEDKATLFRAVANIAGDCAAIVPEGMEIAFIESKNVGPGSDLYEKRSDWLDRQMSKAVLGQTGTTDGKQGGLGDGGNKVHDGIREDIETADCKGLAASLNRDLVRPWVDLEYGPQQAYPRIRIARPKQEDIKGLMSALQTLVPMGMRVQASEVRDKLGLSDPDKTAELLHAPSASQPAMDGGRIDLPSQRLIQALQAANARPAVKPADAIGDRLNSETQPDMAELLEQIEAMLAAASDLGEFGEMLRAAYGDLPIARMADKIGDGLVAAHAAGRFDIEGD</sequence>
<dbReference type="InterPro" id="IPR009279">
    <property type="entry name" value="Portal_Mu"/>
</dbReference>
<proteinExistence type="predicted"/>
<feature type="region of interest" description="Disordered" evidence="1">
    <location>
        <begin position="307"/>
        <end position="326"/>
    </location>
</feature>
<dbReference type="RefSeq" id="WP_380796740.1">
    <property type="nucleotide sequence ID" value="NZ_JBHRVU010000004.1"/>
</dbReference>
<comment type="caution">
    <text evidence="2">The sequence shown here is derived from an EMBL/GenBank/DDBJ whole genome shotgun (WGS) entry which is preliminary data.</text>
</comment>
<dbReference type="Pfam" id="PF06074">
    <property type="entry name" value="Portal_Mu"/>
    <property type="match status" value="1"/>
</dbReference>
<dbReference type="Proteomes" id="UP001595681">
    <property type="component" value="Unassembled WGS sequence"/>
</dbReference>
<keyword evidence="3" id="KW-1185">Reference proteome</keyword>
<dbReference type="EMBL" id="JBHRVU010000004">
    <property type="protein sequence ID" value="MFC3442559.1"/>
    <property type="molecule type" value="Genomic_DNA"/>
</dbReference>